<protein>
    <submittedName>
        <fullName evidence="2">Uncharacterized protein</fullName>
    </submittedName>
</protein>
<organism evidence="2 3">
    <name type="scientific">Phyllostomus discolor</name>
    <name type="common">pale spear-nosed bat</name>
    <dbReference type="NCBI Taxonomy" id="89673"/>
    <lineage>
        <taxon>Eukaryota</taxon>
        <taxon>Metazoa</taxon>
        <taxon>Chordata</taxon>
        <taxon>Craniata</taxon>
        <taxon>Vertebrata</taxon>
        <taxon>Euteleostomi</taxon>
        <taxon>Mammalia</taxon>
        <taxon>Eutheria</taxon>
        <taxon>Laurasiatheria</taxon>
        <taxon>Chiroptera</taxon>
        <taxon>Yangochiroptera</taxon>
        <taxon>Phyllostomidae</taxon>
        <taxon>Phyllostominae</taxon>
        <taxon>Phyllostomus</taxon>
    </lineage>
</organism>
<evidence type="ECO:0000313" key="2">
    <source>
        <dbReference type="EMBL" id="KAF6073433.1"/>
    </source>
</evidence>
<dbReference type="EMBL" id="JABVXQ010000016">
    <property type="protein sequence ID" value="KAF6073433.1"/>
    <property type="molecule type" value="Genomic_DNA"/>
</dbReference>
<evidence type="ECO:0000256" key="1">
    <source>
        <dbReference type="SAM" id="MobiDB-lite"/>
    </source>
</evidence>
<dbReference type="AlphaFoldDB" id="A0A833YGQ0"/>
<proteinExistence type="predicted"/>
<sequence length="130" mass="14182">MVCETLTLGSFGGPFQGSQEATEQGWELSQWHLEKWHSEKAIGVSWPVSLRTGDRELGYQVPSAIPKPWVTATGQHLEPSLPSLRRPCPPPGGLSSLPEGRPSMEAWPLFLLGQRGLCPLCPFSHLVPGT</sequence>
<name>A0A833YGQ0_9CHIR</name>
<comment type="caution">
    <text evidence="2">The sequence shown here is derived from an EMBL/GenBank/DDBJ whole genome shotgun (WGS) entry which is preliminary data.</text>
</comment>
<feature type="region of interest" description="Disordered" evidence="1">
    <location>
        <begin position="80"/>
        <end position="99"/>
    </location>
</feature>
<dbReference type="Proteomes" id="UP000664940">
    <property type="component" value="Unassembled WGS sequence"/>
</dbReference>
<accession>A0A833YGQ0</accession>
<reference evidence="2 3" key="1">
    <citation type="journal article" date="2020" name="Nature">
        <title>Six reference-quality genomes reveal evolution of bat adaptations.</title>
        <authorList>
            <person name="Jebb D."/>
            <person name="Huang Z."/>
            <person name="Pippel M."/>
            <person name="Hughes G.M."/>
            <person name="Lavrichenko K."/>
            <person name="Devanna P."/>
            <person name="Winkler S."/>
            <person name="Jermiin L.S."/>
            <person name="Skirmuntt E.C."/>
            <person name="Katzourakis A."/>
            <person name="Burkitt-Gray L."/>
            <person name="Ray D.A."/>
            <person name="Sullivan K.A.M."/>
            <person name="Roscito J.G."/>
            <person name="Kirilenko B.M."/>
            <person name="Davalos L.M."/>
            <person name="Corthals A.P."/>
            <person name="Power M.L."/>
            <person name="Jones G."/>
            <person name="Ransome R.D."/>
            <person name="Dechmann D.K.N."/>
            <person name="Locatelli A.G."/>
            <person name="Puechmaille S.J."/>
            <person name="Fedrigo O."/>
            <person name="Jarvis E.D."/>
            <person name="Hiller M."/>
            <person name="Vernes S.C."/>
            <person name="Myers E.W."/>
            <person name="Teeling E.C."/>
        </authorList>
    </citation>
    <scope>NUCLEOTIDE SEQUENCE [LARGE SCALE GENOMIC DNA]</scope>
    <source>
        <strain evidence="2">Bat1K_MPI-CBG_1</strain>
    </source>
</reference>
<evidence type="ECO:0000313" key="3">
    <source>
        <dbReference type="Proteomes" id="UP000664940"/>
    </source>
</evidence>
<gene>
    <name evidence="2" type="ORF">HJG60_009557</name>
</gene>